<gene>
    <name evidence="1" type="ORF">O0S09_03425</name>
</gene>
<dbReference type="EMBL" id="JAPTGC010000003">
    <property type="protein sequence ID" value="MCZ0862306.1"/>
    <property type="molecule type" value="Genomic_DNA"/>
</dbReference>
<evidence type="ECO:0000313" key="2">
    <source>
        <dbReference type="Proteomes" id="UP001141336"/>
    </source>
</evidence>
<name>A0ABT4IL97_9EURY</name>
<sequence>MGSHYWVAATGSSLDYSIETTGLANSTAEEPVVVYFPLLSIHQTSAFSQEQYTQTFDGWTSRVTETPYGNMIAFTATVIPLKEIHAEFREDSIWYPDMILSGRVPGGYGSLRLVPEMESTLSPYCMRESGDAVYEPAGSTASLVCFPDTLSGTDVLELHLSLRISTAPTPLDFFAGKWMVDSIQCHERIPGEHVSGCIPITPLYFKAGILPTEKPIRIDPPKGRDDFVLFRNGTCVPGHPTHYDYVVGNTTSEVRIALTWDDPESPVTLTLITPDGYVLGPYTDRYDHIADGKIPLNITASQSLAGEWGIEVSGSEEPLRHQPYQIHVREY</sequence>
<comment type="caution">
    <text evidence="1">The sequence shown here is derived from an EMBL/GenBank/DDBJ whole genome shotgun (WGS) entry which is preliminary data.</text>
</comment>
<dbReference type="Proteomes" id="UP001141336">
    <property type="component" value="Unassembled WGS sequence"/>
</dbReference>
<dbReference type="RefSeq" id="WP_268922536.1">
    <property type="nucleotide sequence ID" value="NZ_JAPTGC010000003.1"/>
</dbReference>
<protein>
    <submittedName>
        <fullName evidence="1">Uncharacterized protein</fullName>
    </submittedName>
</protein>
<reference evidence="1" key="1">
    <citation type="submission" date="2022-12" db="EMBL/GenBank/DDBJ databases">
        <title>Isolation and characterisation of novel Methanocorpusculum spp. from native Australian herbivores indicates the genus is ancestrally host-associated.</title>
        <authorList>
            <person name="Volmer J.G."/>
            <person name="Soo R.M."/>
            <person name="Evans P.N."/>
            <person name="Hoedt E.C."/>
            <person name="Astorga Alsina A.L."/>
            <person name="Woodcroft B.J."/>
            <person name="Tyson G.W."/>
            <person name="Hugenholtz P."/>
            <person name="Morrison M."/>
        </authorList>
    </citation>
    <scope>NUCLEOTIDE SEQUENCE</scope>
    <source>
        <strain evidence="1">CW153</strain>
    </source>
</reference>
<organism evidence="1 2">
    <name type="scientific">Methanocorpusculum vombati</name>
    <dbReference type="NCBI Taxonomy" id="3002864"/>
    <lineage>
        <taxon>Archaea</taxon>
        <taxon>Methanobacteriati</taxon>
        <taxon>Methanobacteriota</taxon>
        <taxon>Stenosarchaea group</taxon>
        <taxon>Methanomicrobia</taxon>
        <taxon>Methanomicrobiales</taxon>
        <taxon>Methanocorpusculaceae</taxon>
        <taxon>Methanocorpusculum</taxon>
    </lineage>
</organism>
<accession>A0ABT4IL97</accession>
<evidence type="ECO:0000313" key="1">
    <source>
        <dbReference type="EMBL" id="MCZ0862306.1"/>
    </source>
</evidence>
<keyword evidence="2" id="KW-1185">Reference proteome</keyword>
<proteinExistence type="predicted"/>